<evidence type="ECO:0000313" key="2">
    <source>
        <dbReference type="Proteomes" id="UP000036681"/>
    </source>
</evidence>
<reference evidence="3" key="1">
    <citation type="submission" date="2017-02" db="UniProtKB">
        <authorList>
            <consortium name="WormBaseParasite"/>
        </authorList>
    </citation>
    <scope>IDENTIFICATION</scope>
</reference>
<dbReference type="InterPro" id="IPR006954">
    <property type="entry name" value="Mlt-10-like"/>
</dbReference>
<name>A0A0M3IE93_ASCLU</name>
<organism evidence="2 3">
    <name type="scientific">Ascaris lumbricoides</name>
    <name type="common">Giant roundworm</name>
    <dbReference type="NCBI Taxonomy" id="6252"/>
    <lineage>
        <taxon>Eukaryota</taxon>
        <taxon>Metazoa</taxon>
        <taxon>Ecdysozoa</taxon>
        <taxon>Nematoda</taxon>
        <taxon>Chromadorea</taxon>
        <taxon>Rhabditida</taxon>
        <taxon>Spirurina</taxon>
        <taxon>Ascaridomorpha</taxon>
        <taxon>Ascaridoidea</taxon>
        <taxon>Ascarididae</taxon>
        <taxon>Ascaris</taxon>
    </lineage>
</organism>
<sequence>MTNCTARREVIRGTSYKLYSENENITSFGITGKYLGMLVKQKKSTRSTSESSVYLSFACFIADNVILVLSPLGPPHIRMNMLPADHSSTSFIFVRSNSNQKGCCFHRMKSNEEKMTMKRGARMRLPVSYPDVRSDTPYQFAGRNGGEENAVNCNLPIYQMYALMDILSPSLFSLHSKGKGIEALTSLPNLIKEVKNKDFDEWREFIIEASGVSDAIDPFIKADNLRHSDKFFCCCKHSHRYMNYATVLQIEVSASDFIQSLTLYLNQVHHKYKLNTSAHCPSHYQPQALRVGASLRKTVEPLQHIKRK</sequence>
<keyword evidence="1" id="KW-0472">Membrane</keyword>
<accession>A0A0M3IE93</accession>
<protein>
    <submittedName>
        <fullName evidence="3">CPSF_A domain-containing protein</fullName>
    </submittedName>
</protein>
<dbReference type="Pfam" id="PF04870">
    <property type="entry name" value="Moulting_cycle"/>
    <property type="match status" value="1"/>
</dbReference>
<keyword evidence="1" id="KW-1133">Transmembrane helix</keyword>
<evidence type="ECO:0000313" key="3">
    <source>
        <dbReference type="WBParaSite" id="ALUE_0001640401-mRNA-1"/>
    </source>
</evidence>
<keyword evidence="2" id="KW-1185">Reference proteome</keyword>
<evidence type="ECO:0000256" key="1">
    <source>
        <dbReference type="SAM" id="Phobius"/>
    </source>
</evidence>
<feature type="transmembrane region" description="Helical" evidence="1">
    <location>
        <begin position="53"/>
        <end position="72"/>
    </location>
</feature>
<dbReference type="Proteomes" id="UP000036681">
    <property type="component" value="Unplaced"/>
</dbReference>
<keyword evidence="1" id="KW-0812">Transmembrane</keyword>
<dbReference type="AlphaFoldDB" id="A0A0M3IE93"/>
<dbReference type="WBParaSite" id="ALUE_0001640401-mRNA-1">
    <property type="protein sequence ID" value="ALUE_0001640401-mRNA-1"/>
    <property type="gene ID" value="ALUE_0001640401"/>
</dbReference>
<proteinExistence type="predicted"/>